<dbReference type="OrthoDB" id="9778595at2"/>
<keyword evidence="14" id="KW-1185">Reference proteome</keyword>
<feature type="binding site" evidence="11">
    <location>
        <position position="180"/>
    </location>
    <ligand>
        <name>Mg(2+)</name>
        <dbReference type="ChEBI" id="CHEBI:18420"/>
    </ligand>
</feature>
<feature type="binding site" evidence="11">
    <location>
        <position position="298"/>
    </location>
    <ligand>
        <name>Mg(2+)</name>
        <dbReference type="ChEBI" id="CHEBI:18420"/>
    </ligand>
</feature>
<keyword evidence="3 10" id="KW-0285">Flavoprotein</keyword>
<dbReference type="Pfam" id="PF02424">
    <property type="entry name" value="ApbE"/>
    <property type="match status" value="1"/>
</dbReference>
<evidence type="ECO:0000256" key="3">
    <source>
        <dbReference type="ARBA" id="ARBA00022630"/>
    </source>
</evidence>
<keyword evidence="12" id="KW-0997">Cell inner membrane</keyword>
<evidence type="ECO:0000256" key="7">
    <source>
        <dbReference type="ARBA" id="ARBA00022842"/>
    </source>
</evidence>
<dbReference type="RefSeq" id="WP_090697527.1">
    <property type="nucleotide sequence ID" value="NZ_FNHH01000001.1"/>
</dbReference>
<dbReference type="Gene3D" id="3.10.520.10">
    <property type="entry name" value="ApbE-like domains"/>
    <property type="match status" value="1"/>
</dbReference>
<dbReference type="GO" id="GO:0046872">
    <property type="term" value="F:metal ion binding"/>
    <property type="evidence" value="ECO:0007669"/>
    <property type="project" value="UniProtKB-UniRule"/>
</dbReference>
<keyword evidence="7 10" id="KW-0460">Magnesium</keyword>
<evidence type="ECO:0000256" key="1">
    <source>
        <dbReference type="ARBA" id="ARBA00011955"/>
    </source>
</evidence>
<evidence type="ECO:0000256" key="2">
    <source>
        <dbReference type="ARBA" id="ARBA00016337"/>
    </source>
</evidence>
<protein>
    <recommendedName>
        <fullName evidence="2 10">FAD:protein FMN transferase</fullName>
        <ecNumber evidence="1 10">2.7.1.180</ecNumber>
    </recommendedName>
    <alternativeName>
        <fullName evidence="8 10">Flavin transferase</fullName>
    </alternativeName>
</protein>
<keyword evidence="5 10" id="KW-0479">Metal-binding</keyword>
<sequence>MFNNWGKISFIRFTRILSIFFTFTIIGSCSTIKNSKSSAYKIEGFAQGTSYQITYYAERAVISSNSIDQIFSELDSSLSIYKPYSLINQFNNSENGILMDEHLFKVVQRSLKIWKESNGVFDISILPIVEAWGFGAKKHSNNPTDDEIARALSCSGSDKLRIEGKILVKTQPCLKIDVNGIAQGYSVDVIASYLESKAIKNYLIEIGGEIRVKGRKQPGNQVMRIGIEQPAEKGNDEPVIQKVIELRGGAITTSGNYRKFIQNGSKKLSHLMDPKTGRPIDNEMISVTVRSHNAMSADGYDNVLIGMGIERAFAFLKKHKELDAYFIYRDGDGVVRDTASVGFFR</sequence>
<evidence type="ECO:0000256" key="11">
    <source>
        <dbReference type="PIRSR" id="PIRSR006268-2"/>
    </source>
</evidence>
<keyword evidence="4 10" id="KW-0808">Transferase</keyword>
<reference evidence="14" key="1">
    <citation type="submission" date="2016-10" db="EMBL/GenBank/DDBJ databases">
        <authorList>
            <person name="Varghese N."/>
            <person name="Submissions S."/>
        </authorList>
    </citation>
    <scope>NUCLEOTIDE SEQUENCE [LARGE SCALE GENOMIC DNA]</scope>
    <source>
        <strain evidence="14">DSM 24536</strain>
    </source>
</reference>
<evidence type="ECO:0000256" key="6">
    <source>
        <dbReference type="ARBA" id="ARBA00022827"/>
    </source>
</evidence>
<dbReference type="GO" id="GO:0005886">
    <property type="term" value="C:plasma membrane"/>
    <property type="evidence" value="ECO:0007669"/>
    <property type="project" value="UniProtKB-SubCell"/>
</dbReference>
<evidence type="ECO:0000256" key="4">
    <source>
        <dbReference type="ARBA" id="ARBA00022679"/>
    </source>
</evidence>
<comment type="cofactor">
    <cofactor evidence="11">
        <name>Mg(2+)</name>
        <dbReference type="ChEBI" id="CHEBI:18420"/>
    </cofactor>
    <cofactor evidence="11">
        <name>Mn(2+)</name>
        <dbReference type="ChEBI" id="CHEBI:29035"/>
    </cofactor>
    <text evidence="11">Magnesium. Can also use manganese.</text>
</comment>
<dbReference type="InterPro" id="IPR003374">
    <property type="entry name" value="ApbE-like_sf"/>
</dbReference>
<keyword evidence="12" id="KW-0472">Membrane</keyword>
<comment type="catalytic activity">
    <reaction evidence="9 10 12">
        <text>L-threonyl-[protein] + FAD = FMN-L-threonyl-[protein] + AMP + H(+)</text>
        <dbReference type="Rhea" id="RHEA:36847"/>
        <dbReference type="Rhea" id="RHEA-COMP:11060"/>
        <dbReference type="Rhea" id="RHEA-COMP:11061"/>
        <dbReference type="ChEBI" id="CHEBI:15378"/>
        <dbReference type="ChEBI" id="CHEBI:30013"/>
        <dbReference type="ChEBI" id="CHEBI:57692"/>
        <dbReference type="ChEBI" id="CHEBI:74257"/>
        <dbReference type="ChEBI" id="CHEBI:456215"/>
        <dbReference type="EC" id="2.7.1.180"/>
    </reaction>
</comment>
<evidence type="ECO:0000313" key="13">
    <source>
        <dbReference type="EMBL" id="SDL65102.1"/>
    </source>
</evidence>
<dbReference type="GO" id="GO:0016740">
    <property type="term" value="F:transferase activity"/>
    <property type="evidence" value="ECO:0007669"/>
    <property type="project" value="UniProtKB-UniRule"/>
</dbReference>
<accession>A0A1G9LSQ0</accession>
<keyword evidence="12" id="KW-1003">Cell membrane</keyword>
<dbReference type="InterPro" id="IPR024932">
    <property type="entry name" value="ApbE"/>
</dbReference>
<evidence type="ECO:0000256" key="9">
    <source>
        <dbReference type="ARBA" id="ARBA00048540"/>
    </source>
</evidence>
<proteinExistence type="inferred from homology"/>
<dbReference type="PANTHER" id="PTHR30040:SF2">
    <property type="entry name" value="FAD:PROTEIN FMN TRANSFERASE"/>
    <property type="match status" value="1"/>
</dbReference>
<comment type="similarity">
    <text evidence="10 12">Belongs to the ApbE family.</text>
</comment>
<dbReference type="EC" id="2.7.1.180" evidence="1 10"/>
<evidence type="ECO:0000313" key="14">
    <source>
        <dbReference type="Proteomes" id="UP000199226"/>
    </source>
</evidence>
<dbReference type="PIRSF" id="PIRSF006268">
    <property type="entry name" value="ApbE"/>
    <property type="match status" value="1"/>
</dbReference>
<comment type="subcellular location">
    <subcellularLocation>
        <location evidence="12">Cell inner membrane</location>
        <topology evidence="12">Lipid-anchor</topology>
        <orientation evidence="12">Periplasmic side</orientation>
    </subcellularLocation>
</comment>
<dbReference type="AlphaFoldDB" id="A0A1G9LSQ0"/>
<dbReference type="STRING" id="990371.SAMN05421813_10188"/>
<organism evidence="13 14">
    <name type="scientific">Daejeonella rubra</name>
    <dbReference type="NCBI Taxonomy" id="990371"/>
    <lineage>
        <taxon>Bacteria</taxon>
        <taxon>Pseudomonadati</taxon>
        <taxon>Bacteroidota</taxon>
        <taxon>Sphingobacteriia</taxon>
        <taxon>Sphingobacteriales</taxon>
        <taxon>Sphingobacteriaceae</taxon>
        <taxon>Daejeonella</taxon>
    </lineage>
</organism>
<evidence type="ECO:0000256" key="8">
    <source>
        <dbReference type="ARBA" id="ARBA00031306"/>
    </source>
</evidence>
<gene>
    <name evidence="13" type="ORF">SAMN05421813_10188</name>
</gene>
<dbReference type="EMBL" id="FNHH01000001">
    <property type="protein sequence ID" value="SDL65102.1"/>
    <property type="molecule type" value="Genomic_DNA"/>
</dbReference>
<dbReference type="PANTHER" id="PTHR30040">
    <property type="entry name" value="THIAMINE BIOSYNTHESIS LIPOPROTEIN APBE"/>
    <property type="match status" value="1"/>
</dbReference>
<dbReference type="SUPFAM" id="SSF143631">
    <property type="entry name" value="ApbE-like"/>
    <property type="match status" value="1"/>
</dbReference>
<dbReference type="PROSITE" id="PS51257">
    <property type="entry name" value="PROKAR_LIPOPROTEIN"/>
    <property type="match status" value="1"/>
</dbReference>
<comment type="function">
    <text evidence="12">Flavin transferase that catalyzes the transfer of the FMN moiety of FAD and its covalent binding to the hydroxyl group of a threonine residue in a target flavoprotein.</text>
</comment>
<evidence type="ECO:0000256" key="5">
    <source>
        <dbReference type="ARBA" id="ARBA00022723"/>
    </source>
</evidence>
<name>A0A1G9LSQ0_9SPHI</name>
<keyword evidence="12 13" id="KW-0449">Lipoprotein</keyword>
<keyword evidence="6 10" id="KW-0274">FAD</keyword>
<evidence type="ECO:0000256" key="10">
    <source>
        <dbReference type="PIRNR" id="PIRNR006268"/>
    </source>
</evidence>
<evidence type="ECO:0000256" key="12">
    <source>
        <dbReference type="RuleBase" id="RU363002"/>
    </source>
</evidence>
<dbReference type="Proteomes" id="UP000199226">
    <property type="component" value="Unassembled WGS sequence"/>
</dbReference>